<dbReference type="InterPro" id="IPR038446">
    <property type="entry name" value="CEBP_ZZ_sf"/>
</dbReference>
<dbReference type="CDD" id="cd00174">
    <property type="entry name" value="SH3"/>
    <property type="match status" value="1"/>
</dbReference>
<dbReference type="SMART" id="SM00326">
    <property type="entry name" value="SH3"/>
    <property type="match status" value="1"/>
</dbReference>
<gene>
    <name evidence="11" type="ORF">PGLA1383_LOCUS49437</name>
</gene>
<dbReference type="SMART" id="SM00015">
    <property type="entry name" value="IQ"/>
    <property type="match status" value="9"/>
</dbReference>
<dbReference type="PANTHER" id="PTHR22706:SF1">
    <property type="entry name" value="ASSEMBLY FACTOR FOR SPINDLE MICROTUBULES"/>
    <property type="match status" value="1"/>
</dbReference>
<feature type="domain" description="B box-type" evidence="10">
    <location>
        <begin position="652"/>
        <end position="691"/>
    </location>
</feature>
<sequence>MGEPDNDEGGEQSAMDSKRMVALYDFDPKTIDWPFNRQKPLNLTTGQVVEIVHDDGTEWALGHLAGRPDQLGYFPKNFTVSVNEYHEMMRDFEKQERKGQRDAEREEEKSNGHETTAIPPGPLPAPNVDPPSEEEDEEEWERELPELVYPGISEYPPIEAQPPLETAYEITKSRLLREMPPVPDLAPEEPAPPEDDIVEARLQVQAELDAHEMDIAGGVITYSRCSTPATYAATRPERDFVRKNQTTGRLNDKYLRKVEPLMNLVRKNVRVGWEQQMPYKTDLRTRSTNLRMAAGIEPSHMRLALQKAGDAGAKWKQMFRPGFNDIVNESFKVACNSCILSNLYLRDQEAREQFQRLHVKDVNGTIWFELRRKKDHLFYMRMDFVDIMMCHPDAWGFPDFARQVPANPGEPVNPFHGWYAQHAINPDQEMEDVEFRYSLRLRSFPETTFSALTLGKIPEWIRPYMTLHAEAEEPDQLAIEEEEEAPGMNKHIDLEKNLMMEAGLEDGDDLYVKLDELRLARERTTGPDILDADVRTYRLKGLSAMRIFLRSRGNPDNMKQCLISPKMVKDMAAQLGIQKDHHLYWYCMFALRYPLAPEWEAIVRDDTRWYLNLPEDRAQPVHPMVKKFREHLSDVAANQFLWDFRGFVKMKCSECGIPDSVVWCQQCTDYYCAPCFLQSHKSKRGKKHWPIPTPGCRYLTAAESKRFSENLPLLNIGFSNRRRFLARDNQSDKNGPRNGDTWLYFHADTFQAALVQTPASHWCLKRNEPPRLPPGVDGYYYNFATDTLADDASYINATAHEQLAISLLQRHIRGALTRRHIMKETNAALVLQKTKMMWDVQKVHGTSGKNAGIIKSWFRKHQAKEDKHDLSRTLSKIQGLCRGFLTRRRRRELYVNTTRFQSCWRGTFNRRIQQRRQDAALIIQRGVRGMIYGRRFMRNRHLKAARIQALIRGIMHRALDQKRLAAAVRIQSHSRGMVSRAYVKKIQRASTMLQTNWRRFQAQVDVKQILFERMDAIRLKRIEVLRGKLTVAACTLIQRNFKRYRDAQVAIDSRREKGEADKRTTTMLVALFSGAASLRQYVHPWLRHLPLPIQAVLKELKGPMQKTIAMVPLQGKLSSEDLGKRGLTVASAEHLTYRQDTKDPDLASHLLLCISRHLLSHVPTEVFPETMKWACYAIGHQSVKLFNTNGCYMKEEIPVGKEMPPHPNDSLHTFYKDTETVKQRVDNLITLPSESLPITILNGMPSHHRHVYLTAEVLVTMRQALDAPSISTDDHLKFQGLDASAGAQMMEVLGSELDHRLPLDWPNSHGTVSALAAQIGEHIAEIQAEGASEITKGGQKPNRATSKSKAPGKSKKVEYDADGAKVRRPDEEIGVAQFNRAALMRVVQQVGFLMRDQHKIIDSVLGIQDEESARKGEGVRQGRFVAMTDRLFDMADKAPHDHCSFCLAVVLFHMILRALLMRLLYHRAAMALQKRYRYFRNQGKKNNRVAPAVCIQRFWRGLRESLRICRQESAAEKIQHSWRTTRWNRRARQMLHSTLTVQRLWQGAVVRHWLKTLRTAATDIQRYARGMMVRVALDKSGRNMVRKLQAEMTAVAKRKGEMSETEYFARGAVLAGKAKITLAKHRDHNVDLRRNAASTLKSKHARTLDKQKKIKMMGSLQPIRPSIFEPFPFALRRIARDSCVPARYGAPKSGVLQFLRNANKMLGKTMPTEGIPAGPVHAAARRGQAAMMARRLAKKCELTAPKSNMLNDRELEKWMLKQFSVNG</sequence>
<dbReference type="InterPro" id="IPR000048">
    <property type="entry name" value="IQ_motif_EF-hand-BS"/>
</dbReference>
<keyword evidence="5" id="KW-0112">Calmodulin-binding</keyword>
<feature type="compositionally biased region" description="Pro residues" evidence="8">
    <location>
        <begin position="119"/>
        <end position="129"/>
    </location>
</feature>
<dbReference type="OrthoDB" id="432303at2759"/>
<dbReference type="InterPro" id="IPR027417">
    <property type="entry name" value="P-loop_NTPase"/>
</dbReference>
<evidence type="ECO:0008006" key="13">
    <source>
        <dbReference type="Google" id="ProtNLM"/>
    </source>
</evidence>
<evidence type="ECO:0000256" key="5">
    <source>
        <dbReference type="ARBA" id="ARBA00022860"/>
    </source>
</evidence>
<evidence type="ECO:0000256" key="1">
    <source>
        <dbReference type="ARBA" id="ARBA00004496"/>
    </source>
</evidence>
<keyword evidence="6" id="KW-0862">Zinc</keyword>
<organism evidence="11 12">
    <name type="scientific">Polarella glacialis</name>
    <name type="common">Dinoflagellate</name>
    <dbReference type="NCBI Taxonomy" id="89957"/>
    <lineage>
        <taxon>Eukaryota</taxon>
        <taxon>Sar</taxon>
        <taxon>Alveolata</taxon>
        <taxon>Dinophyceae</taxon>
        <taxon>Suessiales</taxon>
        <taxon>Suessiaceae</taxon>
        <taxon>Polarella</taxon>
    </lineage>
</organism>
<reference evidence="11" key="1">
    <citation type="submission" date="2021-02" db="EMBL/GenBank/DDBJ databases">
        <authorList>
            <person name="Dougan E. K."/>
            <person name="Rhodes N."/>
            <person name="Thang M."/>
            <person name="Chan C."/>
        </authorList>
    </citation>
    <scope>NUCLEOTIDE SEQUENCE</scope>
</reference>
<evidence type="ECO:0000256" key="4">
    <source>
        <dbReference type="ARBA" id="ARBA00022737"/>
    </source>
</evidence>
<dbReference type="SUPFAM" id="SSF50044">
    <property type="entry name" value="SH3-domain"/>
    <property type="match status" value="1"/>
</dbReference>
<evidence type="ECO:0000313" key="11">
    <source>
        <dbReference type="EMBL" id="CAE8633571.1"/>
    </source>
</evidence>
<dbReference type="Proteomes" id="UP000654075">
    <property type="component" value="Unassembled WGS sequence"/>
</dbReference>
<name>A0A813H7C5_POLGL</name>
<dbReference type="PROSITE" id="PS50119">
    <property type="entry name" value="ZF_BBOX"/>
    <property type="match status" value="1"/>
</dbReference>
<comment type="caution">
    <text evidence="11">The sequence shown here is derived from an EMBL/GenBank/DDBJ whole genome shotgun (WGS) entry which is preliminary data.</text>
</comment>
<dbReference type="CDD" id="cd19757">
    <property type="entry name" value="Bbox1"/>
    <property type="match status" value="1"/>
</dbReference>
<dbReference type="EMBL" id="CAJNNV010030809">
    <property type="protein sequence ID" value="CAE8633571.1"/>
    <property type="molecule type" value="Genomic_DNA"/>
</dbReference>
<dbReference type="Gene3D" id="4.10.640.40">
    <property type="entry name" value="Cytoplasmic polyadenylation element-binding protein, ZZ domain"/>
    <property type="match status" value="1"/>
</dbReference>
<dbReference type="GO" id="GO:0008270">
    <property type="term" value="F:zinc ion binding"/>
    <property type="evidence" value="ECO:0007669"/>
    <property type="project" value="UniProtKB-KW"/>
</dbReference>
<dbReference type="InterPro" id="IPR036028">
    <property type="entry name" value="SH3-like_dom_sf"/>
</dbReference>
<dbReference type="PROSITE" id="PS50002">
    <property type="entry name" value="SH3"/>
    <property type="match status" value="1"/>
</dbReference>
<accession>A0A813H7C5</accession>
<dbReference type="Gene3D" id="1.20.5.190">
    <property type="match status" value="2"/>
</dbReference>
<dbReference type="GO" id="GO:0051295">
    <property type="term" value="P:establishment of meiotic spindle localization"/>
    <property type="evidence" value="ECO:0007669"/>
    <property type="project" value="TreeGrafter"/>
</dbReference>
<dbReference type="GO" id="GO:0000278">
    <property type="term" value="P:mitotic cell cycle"/>
    <property type="evidence" value="ECO:0007669"/>
    <property type="project" value="TreeGrafter"/>
</dbReference>
<dbReference type="GO" id="GO:0005737">
    <property type="term" value="C:cytoplasm"/>
    <property type="evidence" value="ECO:0007669"/>
    <property type="project" value="UniProtKB-SubCell"/>
</dbReference>
<dbReference type="PROSITE" id="PS50096">
    <property type="entry name" value="IQ"/>
    <property type="match status" value="5"/>
</dbReference>
<dbReference type="Pfam" id="PF22586">
    <property type="entry name" value="ANCHR-like_BBOX"/>
    <property type="match status" value="1"/>
</dbReference>
<evidence type="ECO:0000256" key="2">
    <source>
        <dbReference type="ARBA" id="ARBA00022443"/>
    </source>
</evidence>
<dbReference type="InterPro" id="IPR000315">
    <property type="entry name" value="Znf_B-box"/>
</dbReference>
<keyword evidence="2 7" id="KW-0728">SH3 domain</keyword>
<dbReference type="GO" id="GO:0007051">
    <property type="term" value="P:spindle organization"/>
    <property type="evidence" value="ECO:0007669"/>
    <property type="project" value="TreeGrafter"/>
</dbReference>
<evidence type="ECO:0000313" key="12">
    <source>
        <dbReference type="Proteomes" id="UP000654075"/>
    </source>
</evidence>
<feature type="domain" description="SH3" evidence="9">
    <location>
        <begin position="15"/>
        <end position="84"/>
    </location>
</feature>
<dbReference type="Pfam" id="PF00612">
    <property type="entry name" value="IQ"/>
    <property type="match status" value="1"/>
</dbReference>
<feature type="region of interest" description="Disordered" evidence="8">
    <location>
        <begin position="1332"/>
        <end position="1360"/>
    </location>
</feature>
<dbReference type="OMA" id="FGRKERF"/>
<evidence type="ECO:0000256" key="3">
    <source>
        <dbReference type="ARBA" id="ARBA00022490"/>
    </source>
</evidence>
<dbReference type="GO" id="GO:0000922">
    <property type="term" value="C:spindle pole"/>
    <property type="evidence" value="ECO:0007669"/>
    <property type="project" value="TreeGrafter"/>
</dbReference>
<keyword evidence="3" id="KW-0963">Cytoplasm</keyword>
<proteinExistence type="predicted"/>
<dbReference type="PANTHER" id="PTHR22706">
    <property type="entry name" value="ASSEMBLY FACTOR FOR SPINDLE MICROTUBULES"/>
    <property type="match status" value="1"/>
</dbReference>
<keyword evidence="12" id="KW-1185">Reference proteome</keyword>
<dbReference type="InterPro" id="IPR001452">
    <property type="entry name" value="SH3_domain"/>
</dbReference>
<feature type="region of interest" description="Disordered" evidence="8">
    <location>
        <begin position="93"/>
        <end position="142"/>
    </location>
</feature>
<keyword evidence="6" id="KW-0479">Metal-binding</keyword>
<evidence type="ECO:0000256" key="6">
    <source>
        <dbReference type="PROSITE-ProRule" id="PRU00024"/>
    </source>
</evidence>
<evidence type="ECO:0000259" key="10">
    <source>
        <dbReference type="PROSITE" id="PS50119"/>
    </source>
</evidence>
<dbReference type="SUPFAM" id="SSF52540">
    <property type="entry name" value="P-loop containing nucleoside triphosphate hydrolases"/>
    <property type="match status" value="2"/>
</dbReference>
<evidence type="ECO:0000259" key="9">
    <source>
        <dbReference type="PROSITE" id="PS50002"/>
    </source>
</evidence>
<comment type="subcellular location">
    <subcellularLocation>
        <location evidence="1">Cytoplasm</location>
    </subcellularLocation>
</comment>
<feature type="compositionally biased region" description="Acidic residues" evidence="8">
    <location>
        <begin position="131"/>
        <end position="141"/>
    </location>
</feature>
<protein>
    <recommendedName>
        <fullName evidence="13">Calmodulin</fullName>
    </recommendedName>
</protein>
<dbReference type="InterPro" id="IPR051185">
    <property type="entry name" value="ASPM"/>
</dbReference>
<dbReference type="GO" id="GO:0005516">
    <property type="term" value="F:calmodulin binding"/>
    <property type="evidence" value="ECO:0007669"/>
    <property type="project" value="UniProtKB-KW"/>
</dbReference>
<dbReference type="Gene3D" id="2.30.30.40">
    <property type="entry name" value="SH3 Domains"/>
    <property type="match status" value="1"/>
</dbReference>
<feature type="compositionally biased region" description="Basic and acidic residues" evidence="8">
    <location>
        <begin position="93"/>
        <end position="112"/>
    </location>
</feature>
<keyword evidence="6" id="KW-0863">Zinc-finger</keyword>
<keyword evidence="4" id="KW-0677">Repeat</keyword>
<evidence type="ECO:0000256" key="7">
    <source>
        <dbReference type="PROSITE-ProRule" id="PRU00192"/>
    </source>
</evidence>
<evidence type="ECO:0000256" key="8">
    <source>
        <dbReference type="SAM" id="MobiDB-lite"/>
    </source>
</evidence>